<dbReference type="EMBL" id="CAJHUC010000614">
    <property type="protein sequence ID" value="CAD7697157.1"/>
    <property type="molecule type" value="Genomic_DNA"/>
</dbReference>
<dbReference type="AlphaFoldDB" id="A0A8S1IQT5"/>
<accession>A0A8S1IQT5</accession>
<organism evidence="1 2">
    <name type="scientific">Ostreobium quekettii</name>
    <dbReference type="NCBI Taxonomy" id="121088"/>
    <lineage>
        <taxon>Eukaryota</taxon>
        <taxon>Viridiplantae</taxon>
        <taxon>Chlorophyta</taxon>
        <taxon>core chlorophytes</taxon>
        <taxon>Ulvophyceae</taxon>
        <taxon>TCBD clade</taxon>
        <taxon>Bryopsidales</taxon>
        <taxon>Ostreobineae</taxon>
        <taxon>Ostreobiaceae</taxon>
        <taxon>Ostreobium</taxon>
    </lineage>
</organism>
<name>A0A8S1IQT5_9CHLO</name>
<proteinExistence type="predicted"/>
<dbReference type="Proteomes" id="UP000708148">
    <property type="component" value="Unassembled WGS sequence"/>
</dbReference>
<evidence type="ECO:0000313" key="2">
    <source>
        <dbReference type="Proteomes" id="UP000708148"/>
    </source>
</evidence>
<reference evidence="1" key="1">
    <citation type="submission" date="2020-12" db="EMBL/GenBank/DDBJ databases">
        <authorList>
            <person name="Iha C."/>
        </authorList>
    </citation>
    <scope>NUCLEOTIDE SEQUENCE</scope>
</reference>
<evidence type="ECO:0000313" key="1">
    <source>
        <dbReference type="EMBL" id="CAD7697157.1"/>
    </source>
</evidence>
<sequence>MVSDVTSWEAGLNLLLRCSSVSSAAMGKHRVYRAVGHLRPCTNVCAGSQARLAGQWIMSGEKLMVDANSLQTMCKAAVHVELGPAHAGATCATFALDPLQYLPEAVHCHRAARALMLMAGMQRE</sequence>
<gene>
    <name evidence="1" type="ORF">OSTQU699_LOCUS2518</name>
</gene>
<comment type="caution">
    <text evidence="1">The sequence shown here is derived from an EMBL/GenBank/DDBJ whole genome shotgun (WGS) entry which is preliminary data.</text>
</comment>
<keyword evidence="2" id="KW-1185">Reference proteome</keyword>
<protein>
    <submittedName>
        <fullName evidence="1">Uncharacterized protein</fullName>
    </submittedName>
</protein>